<organism evidence="3 4">
    <name type="scientific">Myodes glareolus</name>
    <name type="common">Bank vole</name>
    <name type="synonym">Clethrionomys glareolus</name>
    <dbReference type="NCBI Taxonomy" id="447135"/>
    <lineage>
        <taxon>Eukaryota</taxon>
        <taxon>Metazoa</taxon>
        <taxon>Chordata</taxon>
        <taxon>Craniata</taxon>
        <taxon>Vertebrata</taxon>
        <taxon>Euteleostomi</taxon>
        <taxon>Mammalia</taxon>
        <taxon>Eutheria</taxon>
        <taxon>Euarchontoglires</taxon>
        <taxon>Glires</taxon>
        <taxon>Rodentia</taxon>
        <taxon>Myomorpha</taxon>
        <taxon>Muroidea</taxon>
        <taxon>Cricetidae</taxon>
        <taxon>Arvicolinae</taxon>
        <taxon>Myodes</taxon>
    </lineage>
</organism>
<dbReference type="Proteomes" id="UP001488838">
    <property type="component" value="Unassembled WGS sequence"/>
</dbReference>
<comment type="similarity">
    <text evidence="1">Belongs to the ATPase C chain family.</text>
</comment>
<dbReference type="PANTHER" id="PTHR10031">
    <property type="entry name" value="ATP SYNTHASE LIPID-BINDING PROTEIN, MITOCHONDRIAL"/>
    <property type="match status" value="1"/>
</dbReference>
<reference evidence="3 4" key="1">
    <citation type="journal article" date="2023" name="bioRxiv">
        <title>Conserved and derived expression patterns and positive selection on dental genes reveal complex evolutionary context of ever-growing rodent molars.</title>
        <authorList>
            <person name="Calamari Z.T."/>
            <person name="Song A."/>
            <person name="Cohen E."/>
            <person name="Akter M."/>
            <person name="Roy R.D."/>
            <person name="Hallikas O."/>
            <person name="Christensen M.M."/>
            <person name="Li P."/>
            <person name="Marangoni P."/>
            <person name="Jernvall J."/>
            <person name="Klein O.D."/>
        </authorList>
    </citation>
    <scope>NUCLEOTIDE SEQUENCE [LARGE SCALE GENOMIC DNA]</scope>
    <source>
        <strain evidence="3">V071</strain>
    </source>
</reference>
<keyword evidence="2" id="KW-0472">Membrane</keyword>
<dbReference type="EMBL" id="JBBHLL010000272">
    <property type="protein sequence ID" value="KAK7807440.1"/>
    <property type="molecule type" value="Genomic_DNA"/>
</dbReference>
<accession>A0AAW0HYW6</accession>
<dbReference type="GO" id="GO:0015078">
    <property type="term" value="F:proton transmembrane transporter activity"/>
    <property type="evidence" value="ECO:0007669"/>
    <property type="project" value="InterPro"/>
</dbReference>
<comment type="caution">
    <text evidence="3">The sequence shown here is derived from an EMBL/GenBank/DDBJ whole genome shotgun (WGS) entry which is preliminary data.</text>
</comment>
<name>A0AAW0HYW6_MYOGA</name>
<dbReference type="AlphaFoldDB" id="A0AAW0HYW6"/>
<evidence type="ECO:0008006" key="5">
    <source>
        <dbReference type="Google" id="ProtNLM"/>
    </source>
</evidence>
<feature type="non-terminal residue" evidence="3">
    <location>
        <position position="1"/>
    </location>
</feature>
<feature type="transmembrane region" description="Helical" evidence="2">
    <location>
        <begin position="108"/>
        <end position="136"/>
    </location>
</feature>
<dbReference type="InterPro" id="IPR000454">
    <property type="entry name" value="ATP_synth_F0_csu"/>
</dbReference>
<gene>
    <name evidence="3" type="ORF">U0070_025072</name>
</gene>
<evidence type="ECO:0000313" key="3">
    <source>
        <dbReference type="EMBL" id="KAK7807440.1"/>
    </source>
</evidence>
<evidence type="ECO:0000256" key="1">
    <source>
        <dbReference type="ARBA" id="ARBA00006704"/>
    </source>
</evidence>
<dbReference type="GO" id="GO:0015986">
    <property type="term" value="P:proton motive force-driven ATP synthesis"/>
    <property type="evidence" value="ECO:0007669"/>
    <property type="project" value="InterPro"/>
</dbReference>
<dbReference type="InterPro" id="IPR038662">
    <property type="entry name" value="ATP_synth_F0_csu_sf"/>
</dbReference>
<dbReference type="PANTHER" id="PTHR10031:SF56">
    <property type="entry name" value="ATP SYNTHASE F(0) COMPLEX SUBUNIT C1, MITOCHONDRIAL"/>
    <property type="match status" value="1"/>
</dbReference>
<proteinExistence type="inferred from homology"/>
<dbReference type="GO" id="GO:0045259">
    <property type="term" value="C:proton-transporting ATP synthase complex"/>
    <property type="evidence" value="ECO:0007669"/>
    <property type="project" value="InterPro"/>
</dbReference>
<dbReference type="InterPro" id="IPR035921">
    <property type="entry name" value="F/V-ATP_Csub_sf"/>
</dbReference>
<protein>
    <recommendedName>
        <fullName evidence="5">NADH dehydrogenase subunit 6</fullName>
    </recommendedName>
</protein>
<sequence length="138" mass="14835">LLRPAAFVSGIPLGSRLLTGFVACHAKKSGHMERPRVDTPDDRLDSYLPAGTSYCTEPYSPFLITSCSRGLIRPVSAFLLSRPEAPSKQPSCSSSPLQGIPDQCCFPLLFSCAILGFALSEAMGLFCLMAAFLILFAM</sequence>
<dbReference type="SUPFAM" id="SSF81333">
    <property type="entry name" value="F1F0 ATP synthase subunit C"/>
    <property type="match status" value="1"/>
</dbReference>
<evidence type="ECO:0000256" key="2">
    <source>
        <dbReference type="SAM" id="Phobius"/>
    </source>
</evidence>
<keyword evidence="2" id="KW-1133">Transmembrane helix</keyword>
<keyword evidence="4" id="KW-1185">Reference proteome</keyword>
<dbReference type="Gene3D" id="1.20.20.10">
    <property type="entry name" value="F1F0 ATP synthase subunit C"/>
    <property type="match status" value="1"/>
</dbReference>
<evidence type="ECO:0000313" key="4">
    <source>
        <dbReference type="Proteomes" id="UP001488838"/>
    </source>
</evidence>
<keyword evidence="2" id="KW-0812">Transmembrane</keyword>